<gene>
    <name evidence="10" type="ORF">EFBL_1936</name>
</gene>
<dbReference type="Pfam" id="PF20730">
    <property type="entry name" value="YetF_N"/>
    <property type="match status" value="1"/>
</dbReference>
<evidence type="ECO:0000313" key="10">
    <source>
        <dbReference type="EMBL" id="GAX90310.1"/>
    </source>
</evidence>
<dbReference type="RefSeq" id="WP_341769647.1">
    <property type="nucleotide sequence ID" value="NZ_BDUF01000056.1"/>
</dbReference>
<name>A0A292YPA5_9BACL</name>
<comment type="caution">
    <text evidence="10">The sequence shown here is derived from an EMBL/GenBank/DDBJ whole genome shotgun (WGS) entry which is preliminary data.</text>
</comment>
<evidence type="ECO:0000259" key="9">
    <source>
        <dbReference type="Pfam" id="PF20730"/>
    </source>
</evidence>
<comment type="subcellular location">
    <subcellularLocation>
        <location evidence="1">Cell membrane</location>
        <topology evidence="1">Multi-pass membrane protein</topology>
    </subcellularLocation>
</comment>
<dbReference type="EMBL" id="BDUF01000056">
    <property type="protein sequence ID" value="GAX90310.1"/>
    <property type="molecule type" value="Genomic_DNA"/>
</dbReference>
<proteinExistence type="inferred from homology"/>
<feature type="transmembrane region" description="Helical" evidence="7">
    <location>
        <begin position="57"/>
        <end position="77"/>
    </location>
</feature>
<keyword evidence="11" id="KW-1185">Reference proteome</keyword>
<feature type="transmembrane region" description="Helical" evidence="7">
    <location>
        <begin position="6"/>
        <end position="24"/>
    </location>
</feature>
<keyword evidence="3" id="KW-1003">Cell membrane</keyword>
<dbReference type="InterPro" id="IPR007353">
    <property type="entry name" value="DUF421"/>
</dbReference>
<accession>A0A292YPA5</accession>
<evidence type="ECO:0000256" key="1">
    <source>
        <dbReference type="ARBA" id="ARBA00004651"/>
    </source>
</evidence>
<dbReference type="AlphaFoldDB" id="A0A292YPA5"/>
<evidence type="ECO:0000313" key="11">
    <source>
        <dbReference type="Proteomes" id="UP000217785"/>
    </source>
</evidence>
<organism evidence="10 11">
    <name type="scientific">Effusibacillus lacus</name>
    <dbReference type="NCBI Taxonomy" id="1348429"/>
    <lineage>
        <taxon>Bacteria</taxon>
        <taxon>Bacillati</taxon>
        <taxon>Bacillota</taxon>
        <taxon>Bacilli</taxon>
        <taxon>Bacillales</taxon>
        <taxon>Alicyclobacillaceae</taxon>
        <taxon>Effusibacillus</taxon>
    </lineage>
</organism>
<feature type="domain" description="YetF C-terminal" evidence="8">
    <location>
        <begin position="79"/>
        <end position="213"/>
    </location>
</feature>
<protein>
    <submittedName>
        <fullName evidence="10">DUF421 domain-containing protein</fullName>
    </submittedName>
</protein>
<dbReference type="InterPro" id="IPR023090">
    <property type="entry name" value="UPF0702_alpha/beta_dom_sf"/>
</dbReference>
<evidence type="ECO:0000256" key="7">
    <source>
        <dbReference type="SAM" id="Phobius"/>
    </source>
</evidence>
<keyword evidence="5 7" id="KW-1133">Transmembrane helix</keyword>
<evidence type="ECO:0000256" key="5">
    <source>
        <dbReference type="ARBA" id="ARBA00022989"/>
    </source>
</evidence>
<evidence type="ECO:0000256" key="3">
    <source>
        <dbReference type="ARBA" id="ARBA00022475"/>
    </source>
</evidence>
<comment type="similarity">
    <text evidence="2">Belongs to the UPF0702 family.</text>
</comment>
<dbReference type="PANTHER" id="PTHR34582:SF5">
    <property type="entry name" value="UPF0702 TRANSMEMBRANE PROTEIN YETF"/>
    <property type="match status" value="1"/>
</dbReference>
<dbReference type="GO" id="GO:0005886">
    <property type="term" value="C:plasma membrane"/>
    <property type="evidence" value="ECO:0007669"/>
    <property type="project" value="UniProtKB-SubCell"/>
</dbReference>
<dbReference type="PANTHER" id="PTHR34582">
    <property type="entry name" value="UPF0702 TRANSMEMBRANE PROTEIN YCAP"/>
    <property type="match status" value="1"/>
</dbReference>
<evidence type="ECO:0000259" key="8">
    <source>
        <dbReference type="Pfam" id="PF04239"/>
    </source>
</evidence>
<dbReference type="Proteomes" id="UP000217785">
    <property type="component" value="Unassembled WGS sequence"/>
</dbReference>
<evidence type="ECO:0000256" key="2">
    <source>
        <dbReference type="ARBA" id="ARBA00006448"/>
    </source>
</evidence>
<dbReference type="Pfam" id="PF04239">
    <property type="entry name" value="DUF421"/>
    <property type="match status" value="1"/>
</dbReference>
<evidence type="ECO:0000256" key="4">
    <source>
        <dbReference type="ARBA" id="ARBA00022692"/>
    </source>
</evidence>
<sequence>MYLHLTIELLSGFMGLFIITKILGKTQFSQVTPFDFISSIFLGELVGSAIYDEKATVLTMLYSLFLWGVLMVAMKILGQKSLKIRGLIDGNPSVVIRNGMIIRKELKKNRINIHDLMYLLRLANVFSVREVEYAILEPNGNISVLKKSNYETVKRQDLNLTLKPVSLPTTLITDGEIIWDNLKGVGFDKKWLEMQIQSHGINQVKDVLYAEWKENEGIYIVPYS</sequence>
<feature type="domain" description="YetF-like N-terminal transmembrane" evidence="9">
    <location>
        <begin position="2"/>
        <end position="76"/>
    </location>
</feature>
<keyword evidence="4 7" id="KW-0812">Transmembrane</keyword>
<keyword evidence="6 7" id="KW-0472">Membrane</keyword>
<evidence type="ECO:0000256" key="6">
    <source>
        <dbReference type="ARBA" id="ARBA00023136"/>
    </source>
</evidence>
<reference evidence="11" key="1">
    <citation type="submission" date="2017-07" db="EMBL/GenBank/DDBJ databases">
        <title>Draft genome sequence of Effusibacillus lacus strain skLN1.</title>
        <authorList>
            <person name="Watanabe M."/>
            <person name="Kojima H."/>
            <person name="Fukui M."/>
        </authorList>
    </citation>
    <scope>NUCLEOTIDE SEQUENCE [LARGE SCALE GENOMIC DNA]</scope>
    <source>
        <strain evidence="11">skLN1</strain>
    </source>
</reference>
<dbReference type="InterPro" id="IPR048454">
    <property type="entry name" value="YetF_N"/>
</dbReference>
<dbReference type="Gene3D" id="3.30.240.20">
    <property type="entry name" value="bsu07140 like domains"/>
    <property type="match status" value="2"/>
</dbReference>